<accession>A0ABP0EW04</accession>
<feature type="compositionally biased region" description="Polar residues" evidence="3">
    <location>
        <begin position="570"/>
        <end position="592"/>
    </location>
</feature>
<dbReference type="InterPro" id="IPR028084">
    <property type="entry name" value="FNIP_N_dom"/>
</dbReference>
<feature type="domain" description="UDENN FNIP1/2-type" evidence="4">
    <location>
        <begin position="60"/>
        <end position="1264"/>
    </location>
</feature>
<feature type="compositionally biased region" description="Basic and acidic residues" evidence="3">
    <location>
        <begin position="268"/>
        <end position="278"/>
    </location>
</feature>
<evidence type="ECO:0000313" key="6">
    <source>
        <dbReference type="Proteomes" id="UP001642483"/>
    </source>
</evidence>
<dbReference type="InterPro" id="IPR028086">
    <property type="entry name" value="FNIP_C_dom"/>
</dbReference>
<dbReference type="Pfam" id="PF14637">
    <property type="entry name" value="FNIP_M"/>
    <property type="match status" value="1"/>
</dbReference>
<feature type="compositionally biased region" description="Low complexity" evidence="3">
    <location>
        <begin position="861"/>
        <end position="874"/>
    </location>
</feature>
<feature type="region of interest" description="Disordered" evidence="3">
    <location>
        <begin position="942"/>
        <end position="1010"/>
    </location>
</feature>
<feature type="compositionally biased region" description="Pro residues" evidence="3">
    <location>
        <begin position="995"/>
        <end position="1005"/>
    </location>
</feature>
<dbReference type="EMBL" id="CAWYQH010000001">
    <property type="protein sequence ID" value="CAK8671606.1"/>
    <property type="molecule type" value="Genomic_DNA"/>
</dbReference>
<dbReference type="PANTHER" id="PTHR21634:SF9">
    <property type="entry name" value="RE13835P"/>
    <property type="match status" value="1"/>
</dbReference>
<dbReference type="Pfam" id="PF14638">
    <property type="entry name" value="FNIP_C"/>
    <property type="match status" value="1"/>
</dbReference>
<evidence type="ECO:0000256" key="3">
    <source>
        <dbReference type="SAM" id="MobiDB-lite"/>
    </source>
</evidence>
<evidence type="ECO:0000259" key="4">
    <source>
        <dbReference type="PROSITE" id="PS51836"/>
    </source>
</evidence>
<name>A0ABP0EW04_CLALP</name>
<feature type="compositionally biased region" description="Basic and acidic residues" evidence="3">
    <location>
        <begin position="549"/>
        <end position="560"/>
    </location>
</feature>
<sequence length="1274" mass="139927">MDVFSKIQKKISSSEKKFQNCRFAKCFKARSLPQVSKISPPQQHASFAVDSSEAMIMVERPPPDIRLVLFKEIGDTSDRKIVFDSKCLQKIESSSFTSQGQNNTSGSNGTSEAKFHYQYIRTPSDWGVLSEMLFGSVGMAQKAASLKIHYMKNPPTIMLSRVFCLPSFKDATTVSLDRGMESLEMQRTNSVLSRRKAKTMPVPSTSSESSCSSVASSYSSGGFHRSDSAASLSSFLPNSFTLNTGSLGTNALRMPSNSNGRAHSLPKHQRDSFTLHEEQSDKMHSAMRRIRMRIGFAVLCAPEPSNASAFQQFFFEHFPIIETHMTRLKMDIETAFRLKTKNDFIEAMMKAQQAFSSKLQVIYSTVRLPEPVWSLLSLPTIKSPHRSVVVDSFVSDLSRLVQSCNTKQKNYFFSGLLTAVLTHHLGWVSSATPITEGKSENDPNVDYNALWAQLGDLYGAVGSPTKVSRTVVTGSGHESVSSILSVLSYFIRSTRVDDVVPVPEKITPQSLGITPPPTKFISLSSVPCEIDDSDYVLVSVTDDCDSAEDSTKNENKEKKPAHSLSVDPANKSSVYGTSPKSAVLRSKSSPQSTRRDGCSSESLSRSHSGPMIKRCNRNRSNAVLESPTFIRNRTFSSTAASKPRSVQSRRTSIGFIDCVTSPAKQSSDNNFFSKSRDSNTTSSNTQGSFCMKIDWPEVPTHIPGEEKILSASKTRKMSTSLQHIPSEKSDLCQLAPAFAERFSPRVERVVNVQRASPHVGVQEVVIPLTDTLRMEKSSNSSPSLQDLGNGRSTPSPHSQKKLSPKPPTRSTSNPSVDAVGSFKPGHKRSSSHNDVKTRVTTRRRPLPTSPPCPERTLEQGSNPSESVPVKSESPSFQRIKLMRIPSVEINHNVFDEYFDSAINSLDSSPLDRASGSTAVLDVIDEQKQASVTHHVASCPNFAQSAEKAPPIPPRVGAKVTSSHIEQGKVETRTSTETKLDIKPIYPDLSDLSPDPVTPPVPPPRRPSTDVKKIYPALPIEPNDSFDSVENEEKICFHSSHSQTPTFLRYPIPLPKRQVSSQSDTTLETASDVTSSQGIELPLANIETTPTPRESEGTIWEAATGFSSLVADYSPEYLNDFILHGVSNQPDIHSKIIKDLSHMTGNSALDEPIAEACCILADTDNWTVKVFSSQRLRSGPPDLPALTSKLVSSILSTVSHMHVMKMSSQFCMDHLENELRQLVLKSRMLAEYVRGRVRVTVSQLSAALGIEAQDLPLLMAIASCHSPQVAPKMMP</sequence>
<feature type="compositionally biased region" description="Basic and acidic residues" evidence="3">
    <location>
        <begin position="965"/>
        <end position="981"/>
    </location>
</feature>
<keyword evidence="2" id="KW-0963">Cytoplasm</keyword>
<protein>
    <recommendedName>
        <fullName evidence="4">UDENN FNIP1/2-type domain-containing protein</fullName>
    </recommendedName>
</protein>
<comment type="caution">
    <text evidence="5">The sequence shown here is derived from an EMBL/GenBank/DDBJ whole genome shotgun (WGS) entry which is preliminary data.</text>
</comment>
<feature type="region of interest" description="Disordered" evidence="3">
    <location>
        <begin position="251"/>
        <end position="278"/>
    </location>
</feature>
<feature type="compositionally biased region" description="Polar residues" evidence="3">
    <location>
        <begin position="251"/>
        <end position="261"/>
    </location>
</feature>
<organism evidence="5 6">
    <name type="scientific">Clavelina lepadiformis</name>
    <name type="common">Light-bulb sea squirt</name>
    <name type="synonym">Ascidia lepadiformis</name>
    <dbReference type="NCBI Taxonomy" id="159417"/>
    <lineage>
        <taxon>Eukaryota</taxon>
        <taxon>Metazoa</taxon>
        <taxon>Chordata</taxon>
        <taxon>Tunicata</taxon>
        <taxon>Ascidiacea</taxon>
        <taxon>Aplousobranchia</taxon>
        <taxon>Clavelinidae</taxon>
        <taxon>Clavelina</taxon>
    </lineage>
</organism>
<dbReference type="InterPro" id="IPR028085">
    <property type="entry name" value="FNIP_mid_dom"/>
</dbReference>
<dbReference type="Proteomes" id="UP001642483">
    <property type="component" value="Unassembled WGS sequence"/>
</dbReference>
<dbReference type="PANTHER" id="PTHR21634">
    <property type="entry name" value="RE13835P"/>
    <property type="match status" value="1"/>
</dbReference>
<feature type="region of interest" description="Disordered" evidence="3">
    <location>
        <begin position="664"/>
        <end position="685"/>
    </location>
</feature>
<dbReference type="PROSITE" id="PS51836">
    <property type="entry name" value="DENN_FNIP12"/>
    <property type="match status" value="1"/>
</dbReference>
<evidence type="ECO:0000313" key="5">
    <source>
        <dbReference type="EMBL" id="CAK8671606.1"/>
    </source>
</evidence>
<reference evidence="5 6" key="1">
    <citation type="submission" date="2024-02" db="EMBL/GenBank/DDBJ databases">
        <authorList>
            <person name="Daric V."/>
            <person name="Darras S."/>
        </authorList>
    </citation>
    <scope>NUCLEOTIDE SEQUENCE [LARGE SCALE GENOMIC DNA]</scope>
</reference>
<evidence type="ECO:0000256" key="1">
    <source>
        <dbReference type="ARBA" id="ARBA00004496"/>
    </source>
</evidence>
<feature type="compositionally biased region" description="Polar residues" evidence="3">
    <location>
        <begin position="777"/>
        <end position="797"/>
    </location>
</feature>
<feature type="region of interest" description="Disordered" evidence="3">
    <location>
        <begin position="186"/>
        <end position="211"/>
    </location>
</feature>
<evidence type="ECO:0000256" key="2">
    <source>
        <dbReference type="ARBA" id="ARBA00022490"/>
    </source>
</evidence>
<proteinExistence type="predicted"/>
<feature type="region of interest" description="Disordered" evidence="3">
    <location>
        <begin position="773"/>
        <end position="874"/>
    </location>
</feature>
<dbReference type="InterPro" id="IPR037545">
    <property type="entry name" value="DENN_FNIP1/2"/>
</dbReference>
<comment type="subcellular location">
    <subcellularLocation>
        <location evidence="1">Cytoplasm</location>
    </subcellularLocation>
</comment>
<gene>
    <name evidence="5" type="ORF">CVLEPA_LOCUS655</name>
</gene>
<keyword evidence="6" id="KW-1185">Reference proteome</keyword>
<dbReference type="Pfam" id="PF14636">
    <property type="entry name" value="FNIP_N"/>
    <property type="match status" value="1"/>
</dbReference>
<feature type="region of interest" description="Disordered" evidence="3">
    <location>
        <begin position="545"/>
        <end position="619"/>
    </location>
</feature>